<reference evidence="3" key="1">
    <citation type="submission" date="2020-04" db="EMBL/GenBank/DDBJ databases">
        <authorList>
            <person name="Brown S."/>
        </authorList>
    </citation>
    <scope>NUCLEOTIDE SEQUENCE</scope>
    <source>
        <strain evidence="3">DJ015</strain>
    </source>
</reference>
<dbReference type="InterPro" id="IPR029058">
    <property type="entry name" value="AB_hydrolase_fold"/>
</dbReference>
<feature type="non-terminal residue" evidence="3">
    <location>
        <position position="1"/>
    </location>
</feature>
<reference evidence="3" key="2">
    <citation type="journal article" date="2022" name="Nat. Biotechnol.">
        <title>Carbon-negative production of acetone and isopropanol by gas fermentation at industrial pilot scale.</title>
        <authorList>
            <person name="Liew F.E."/>
            <person name="Nogle R."/>
            <person name="Abdalla T."/>
            <person name="Rasor B.J."/>
            <person name="Canter C."/>
            <person name="Jensen R.O."/>
            <person name="Wang L."/>
            <person name="Strutz J."/>
            <person name="Chirania P."/>
            <person name="De Tissera S."/>
            <person name="Mueller A.P."/>
            <person name="Ruan Z."/>
            <person name="Gao A."/>
            <person name="Tran L."/>
            <person name="Engle N.L."/>
            <person name="Bromley J.C."/>
            <person name="Daniell J."/>
            <person name="Conrado R."/>
            <person name="Tschaplinski T.J."/>
            <person name="Giannone R.J."/>
            <person name="Hettich R.L."/>
            <person name="Karim A.S."/>
            <person name="Simpson S.D."/>
            <person name="Brown S.D."/>
            <person name="Leang C."/>
            <person name="Jewett M.C."/>
            <person name="Kopke M."/>
        </authorList>
    </citation>
    <scope>NUCLEOTIDE SEQUENCE</scope>
    <source>
        <strain evidence="3">DJ015</strain>
    </source>
</reference>
<dbReference type="Proteomes" id="UP001194098">
    <property type="component" value="Unassembled WGS sequence"/>
</dbReference>
<evidence type="ECO:0000313" key="3">
    <source>
        <dbReference type="EMBL" id="MBC2478557.1"/>
    </source>
</evidence>
<dbReference type="RefSeq" id="WP_185687429.1">
    <property type="nucleotide sequence ID" value="NZ_JABAGV010000551.1"/>
</dbReference>
<dbReference type="PANTHER" id="PTHR48081">
    <property type="entry name" value="AB HYDROLASE SUPERFAMILY PROTEIN C4A8.06C"/>
    <property type="match status" value="1"/>
</dbReference>
<keyword evidence="1 3" id="KW-0378">Hydrolase</keyword>
<dbReference type="AlphaFoldDB" id="A0AAW3WI96"/>
<gene>
    <name evidence="3" type="ORF">HGI39_28625</name>
</gene>
<dbReference type="EMBL" id="JABAGV010000551">
    <property type="protein sequence ID" value="MBC2478557.1"/>
    <property type="molecule type" value="Genomic_DNA"/>
</dbReference>
<comment type="caution">
    <text evidence="3">The sequence shown here is derived from an EMBL/GenBank/DDBJ whole genome shotgun (WGS) entry which is preliminary data.</text>
</comment>
<evidence type="ECO:0000256" key="1">
    <source>
        <dbReference type="ARBA" id="ARBA00022801"/>
    </source>
</evidence>
<organism evidence="3 4">
    <name type="scientific">Clostridium beijerinckii</name>
    <name type="common">Clostridium MP</name>
    <dbReference type="NCBI Taxonomy" id="1520"/>
    <lineage>
        <taxon>Bacteria</taxon>
        <taxon>Bacillati</taxon>
        <taxon>Bacillota</taxon>
        <taxon>Clostridia</taxon>
        <taxon>Eubacteriales</taxon>
        <taxon>Clostridiaceae</taxon>
        <taxon>Clostridium</taxon>
    </lineage>
</organism>
<dbReference type="InterPro" id="IPR050300">
    <property type="entry name" value="GDXG_lipolytic_enzyme"/>
</dbReference>
<sequence>GDNTSSYKIFKSILNNGIAFVSIDYRLNSEAAFPAQIYDVKGAIRYIRAHAKEYGLDPDKIAVCGTSAGAHLAAELATTGDIKELEGDEGGNLDYSSKVMACVDFYGPTDLLTMSNEMDPLLQSHVDAVATHDSTDSNESKLLGFTQKGQGIGVLREIRDKNETNSPYWDKVKLAELASPVNNVTSDDPPMFIAHGGHDTLVPIQQSLRLRDALIKAGIENIFMSNSKAPHGYQGEDVNKAALTWVTNKLLAK</sequence>
<dbReference type="InterPro" id="IPR049492">
    <property type="entry name" value="BD-FAE-like_dom"/>
</dbReference>
<dbReference type="SUPFAM" id="SSF53474">
    <property type="entry name" value="alpha/beta-Hydrolases"/>
    <property type="match status" value="1"/>
</dbReference>
<evidence type="ECO:0000313" key="4">
    <source>
        <dbReference type="Proteomes" id="UP001194098"/>
    </source>
</evidence>
<dbReference type="PANTHER" id="PTHR48081:SF13">
    <property type="entry name" value="ALPHA_BETA HYDROLASE"/>
    <property type="match status" value="1"/>
</dbReference>
<name>A0AAW3WI96_CLOBE</name>
<protein>
    <submittedName>
        <fullName evidence="3">Alpha/beta hydrolase</fullName>
    </submittedName>
</protein>
<dbReference type="Gene3D" id="3.40.50.1820">
    <property type="entry name" value="alpha/beta hydrolase"/>
    <property type="match status" value="1"/>
</dbReference>
<accession>A0AAW3WI96</accession>
<evidence type="ECO:0000259" key="2">
    <source>
        <dbReference type="Pfam" id="PF20434"/>
    </source>
</evidence>
<proteinExistence type="predicted"/>
<feature type="domain" description="BD-FAE-like" evidence="2">
    <location>
        <begin position="7"/>
        <end position="214"/>
    </location>
</feature>
<dbReference type="GO" id="GO:0016787">
    <property type="term" value="F:hydrolase activity"/>
    <property type="evidence" value="ECO:0007669"/>
    <property type="project" value="UniProtKB-KW"/>
</dbReference>
<dbReference type="Pfam" id="PF20434">
    <property type="entry name" value="BD-FAE"/>
    <property type="match status" value="1"/>
</dbReference>